<feature type="compositionally biased region" description="Polar residues" evidence="1">
    <location>
        <begin position="754"/>
        <end position="787"/>
    </location>
</feature>
<evidence type="ECO:0000313" key="4">
    <source>
        <dbReference type="EMBL" id="ROV93973.1"/>
    </source>
</evidence>
<feature type="compositionally biased region" description="Low complexity" evidence="1">
    <location>
        <begin position="843"/>
        <end position="915"/>
    </location>
</feature>
<feature type="transmembrane region" description="Helical" evidence="2">
    <location>
        <begin position="196"/>
        <end position="217"/>
    </location>
</feature>
<feature type="compositionally biased region" description="Basic and acidic residues" evidence="1">
    <location>
        <begin position="232"/>
        <end position="243"/>
    </location>
</feature>
<sequence>MEAAKRMGLLLLWAFTIHVFAVRASTTNSASSSSSNLYPFDLGSDITEFIPSCALSCFESFLEINFNNTTCGSSPSLQCLCAHTGSTGYTIGEGAVQCIVAENNIGACQGMDKHSVDNSSNNSNNDDEEELELEPQLDDELHDAKCHCGLNNVDFSTQFDVKDQHVVFFFIIIVVVVDNCSRTVPTSSKLTGAQIGGIAGGFAAAVLIAALALFLFLRKRRGQPLTGFYRMKDSLSPRRDHGPSPKISAPQYQEPKSMSFSRGLAQRFSRTVTRPDTIGLAISPEGHGTQGAAGHPGASVVAASMAPAAAVGAQRHSPSPPPIPPLSPLRAQPNFNFLSPQGQEQPYPQEQHRPVLSLAIPPPKTSHYNENRSSTMSNSNRMPFGGGRDSVVTEFAEDGETSAGPGSAQIWRPPATDPKSATTYYIADKWGNWVLGEPGSAPDEQVAELPTAASKTAEERRAEQQRERAVPESSAVKAAVKDLSSPALAPAAAAGAYKARGAQGRPTIRQVAPDSGRLPVNSRSSSVYSTFSMNFSLPQTVQPGPENPMPSTANTAATRRKGPSPNPESFYAGAGGVRPGAPSRDLTSRPRGGSISGGGGTRDRTNTMMSQDSSTTIASSIESEVGVDSFPMPSRQSLAPDQGSLSPVVESPGRSPVSYPKIPRLHKVPAMINNTTSPTTTHYNNNDKSIPGSQDTRPLQHPRLRVVNASEPRDSPTLGVVDSQKPVQMGTVRAAAAVAPAQAHLSYYDPFKRQSVNPNPNRNPGQVRSGSPDRTSPSSGRAPQLQQPPYGPPSRPALQSFQHRIDNDRGRLPSQSRYGPMSIYDAYARPESNYTQGPALASQQQQHQQRRQQYQRQQHHQYQQRQQHQQQQQQQQQYKPYRQHMQQYPNTASPSPLSATHSPSASTSSTTSLLAKRLGPEKAAAFQVTAPVENTYNSSQARWKRRSSSPGRDVSPNLDGGPDGGPGGGPVTPTPKALVVRKKAGGGREDEDGAGGREVPPLPATPGWKPQLTPQRRGRDLYLSVQ</sequence>
<feature type="compositionally biased region" description="Basic and acidic residues" evidence="1">
    <location>
        <begin position="456"/>
        <end position="470"/>
    </location>
</feature>
<feature type="region of interest" description="Disordered" evidence="1">
    <location>
        <begin position="232"/>
        <end position="256"/>
    </location>
</feature>
<dbReference type="STRING" id="252740.A0A423VSF6"/>
<feature type="transmembrane region" description="Helical" evidence="2">
    <location>
        <begin position="166"/>
        <end position="184"/>
    </location>
</feature>
<organism evidence="4 5">
    <name type="scientific">Cytospora chrysosperma</name>
    <name type="common">Cytospora canker fungus</name>
    <name type="synonym">Sphaeria chrysosperma</name>
    <dbReference type="NCBI Taxonomy" id="252740"/>
    <lineage>
        <taxon>Eukaryota</taxon>
        <taxon>Fungi</taxon>
        <taxon>Dikarya</taxon>
        <taxon>Ascomycota</taxon>
        <taxon>Pezizomycotina</taxon>
        <taxon>Sordariomycetes</taxon>
        <taxon>Sordariomycetidae</taxon>
        <taxon>Diaporthales</taxon>
        <taxon>Cytosporaceae</taxon>
        <taxon>Cytospora</taxon>
    </lineage>
</organism>
<feature type="region of interest" description="Disordered" evidence="1">
    <location>
        <begin position="833"/>
        <end position="1026"/>
    </location>
</feature>
<keyword evidence="2" id="KW-0472">Membrane</keyword>
<feature type="compositionally biased region" description="Polar residues" evidence="1">
    <location>
        <begin position="675"/>
        <end position="697"/>
    </location>
</feature>
<dbReference type="EMBL" id="LJZO01000030">
    <property type="protein sequence ID" value="ROV93973.1"/>
    <property type="molecule type" value="Genomic_DNA"/>
</dbReference>
<comment type="caution">
    <text evidence="4">The sequence shown here is derived from an EMBL/GenBank/DDBJ whole genome shotgun (WGS) entry which is preliminary data.</text>
</comment>
<feature type="region of interest" description="Disordered" evidence="1">
    <location>
        <begin position="450"/>
        <end position="524"/>
    </location>
</feature>
<accession>A0A423VSF6</accession>
<feature type="region of interest" description="Disordered" evidence="1">
    <location>
        <begin position="360"/>
        <end position="384"/>
    </location>
</feature>
<keyword evidence="2" id="KW-0812">Transmembrane</keyword>
<feature type="region of interest" description="Disordered" evidence="1">
    <location>
        <begin position="675"/>
        <end position="699"/>
    </location>
</feature>
<feature type="compositionally biased region" description="Low complexity" evidence="1">
    <location>
        <begin position="613"/>
        <end position="624"/>
    </location>
</feature>
<feature type="region of interest" description="Disordered" evidence="1">
    <location>
        <begin position="705"/>
        <end position="724"/>
    </location>
</feature>
<keyword evidence="5" id="KW-1185">Reference proteome</keyword>
<proteinExistence type="predicted"/>
<keyword evidence="2" id="KW-1133">Transmembrane helix</keyword>
<dbReference type="OrthoDB" id="3946741at2759"/>
<feature type="region of interest" description="Disordered" evidence="1">
    <location>
        <begin position="751"/>
        <end position="799"/>
    </location>
</feature>
<feature type="chain" id="PRO_5019158089" description="Extracellular membrane protein CFEM domain-containing protein" evidence="3">
    <location>
        <begin position="25"/>
        <end position="1026"/>
    </location>
</feature>
<evidence type="ECO:0000256" key="3">
    <source>
        <dbReference type="SAM" id="SignalP"/>
    </source>
</evidence>
<evidence type="ECO:0008006" key="6">
    <source>
        <dbReference type="Google" id="ProtNLM"/>
    </source>
</evidence>
<evidence type="ECO:0000313" key="5">
    <source>
        <dbReference type="Proteomes" id="UP000284375"/>
    </source>
</evidence>
<dbReference type="AlphaFoldDB" id="A0A423VSF6"/>
<feature type="compositionally biased region" description="Low complexity" evidence="1">
    <location>
        <begin position="371"/>
        <end position="382"/>
    </location>
</feature>
<evidence type="ECO:0000256" key="2">
    <source>
        <dbReference type="SAM" id="Phobius"/>
    </source>
</evidence>
<feature type="region of interest" description="Disordered" evidence="1">
    <location>
        <begin position="536"/>
        <end position="661"/>
    </location>
</feature>
<name>A0A423VSF6_CYTCH</name>
<feature type="signal peptide" evidence="3">
    <location>
        <begin position="1"/>
        <end position="24"/>
    </location>
</feature>
<evidence type="ECO:0000256" key="1">
    <source>
        <dbReference type="SAM" id="MobiDB-lite"/>
    </source>
</evidence>
<keyword evidence="3" id="KW-0732">Signal</keyword>
<protein>
    <recommendedName>
        <fullName evidence="6">Extracellular membrane protein CFEM domain-containing protein</fullName>
    </recommendedName>
</protein>
<feature type="compositionally biased region" description="Low complexity" evidence="1">
    <location>
        <begin position="487"/>
        <end position="504"/>
    </location>
</feature>
<gene>
    <name evidence="4" type="ORF">VSDG_06295</name>
</gene>
<reference evidence="4 5" key="1">
    <citation type="submission" date="2015-09" db="EMBL/GenBank/DDBJ databases">
        <title>Host preference determinants of Valsa canker pathogens revealed by comparative genomics.</title>
        <authorList>
            <person name="Yin Z."/>
            <person name="Huang L."/>
        </authorList>
    </citation>
    <scope>NUCLEOTIDE SEQUENCE [LARGE SCALE GENOMIC DNA]</scope>
    <source>
        <strain evidence="4 5">YSFL</strain>
    </source>
</reference>
<dbReference type="Proteomes" id="UP000284375">
    <property type="component" value="Unassembled WGS sequence"/>
</dbReference>
<feature type="compositionally biased region" description="Polar residues" evidence="1">
    <location>
        <begin position="634"/>
        <end position="645"/>
    </location>
</feature>
<feature type="region of interest" description="Disordered" evidence="1">
    <location>
        <begin position="114"/>
        <end position="133"/>
    </location>
</feature>
<feature type="compositionally biased region" description="Polar residues" evidence="1">
    <location>
        <begin position="932"/>
        <end position="941"/>
    </location>
</feature>
<feature type="compositionally biased region" description="Gly residues" evidence="1">
    <location>
        <begin position="961"/>
        <end position="970"/>
    </location>
</feature>